<organism evidence="1 2">
    <name type="scientific">Trifolium pratense</name>
    <name type="common">Red clover</name>
    <dbReference type="NCBI Taxonomy" id="57577"/>
    <lineage>
        <taxon>Eukaryota</taxon>
        <taxon>Viridiplantae</taxon>
        <taxon>Streptophyta</taxon>
        <taxon>Embryophyta</taxon>
        <taxon>Tracheophyta</taxon>
        <taxon>Spermatophyta</taxon>
        <taxon>Magnoliopsida</taxon>
        <taxon>eudicotyledons</taxon>
        <taxon>Gunneridae</taxon>
        <taxon>Pentapetalae</taxon>
        <taxon>rosids</taxon>
        <taxon>fabids</taxon>
        <taxon>Fabales</taxon>
        <taxon>Fabaceae</taxon>
        <taxon>Papilionoideae</taxon>
        <taxon>50 kb inversion clade</taxon>
        <taxon>NPAAA clade</taxon>
        <taxon>Hologalegina</taxon>
        <taxon>IRL clade</taxon>
        <taxon>Trifolieae</taxon>
        <taxon>Trifolium</taxon>
    </lineage>
</organism>
<feature type="non-terminal residue" evidence="1">
    <location>
        <position position="1"/>
    </location>
</feature>
<accession>A0A2K3KFD4</accession>
<reference evidence="1 2" key="2">
    <citation type="journal article" date="2017" name="Front. Plant Sci.">
        <title>Gene Classification and Mining of Molecular Markers Useful in Red Clover (Trifolium pratense) Breeding.</title>
        <authorList>
            <person name="Istvanek J."/>
            <person name="Dluhosova J."/>
            <person name="Dluhos P."/>
            <person name="Patkova L."/>
            <person name="Nedelnik J."/>
            <person name="Repkova J."/>
        </authorList>
    </citation>
    <scope>NUCLEOTIDE SEQUENCE [LARGE SCALE GENOMIC DNA]</scope>
    <source>
        <strain evidence="2">cv. Tatra</strain>
        <tissue evidence="1">Young leaves</tissue>
    </source>
</reference>
<comment type="caution">
    <text evidence="1">The sequence shown here is derived from an EMBL/GenBank/DDBJ whole genome shotgun (WGS) entry which is preliminary data.</text>
</comment>
<dbReference type="EMBL" id="ASHM01172812">
    <property type="protein sequence ID" value="PNX64968.1"/>
    <property type="molecule type" value="Genomic_DNA"/>
</dbReference>
<evidence type="ECO:0000313" key="2">
    <source>
        <dbReference type="Proteomes" id="UP000236291"/>
    </source>
</evidence>
<reference evidence="1 2" key="1">
    <citation type="journal article" date="2014" name="Am. J. Bot.">
        <title>Genome assembly and annotation for red clover (Trifolium pratense; Fabaceae).</title>
        <authorList>
            <person name="Istvanek J."/>
            <person name="Jaros M."/>
            <person name="Krenek A."/>
            <person name="Repkova J."/>
        </authorList>
    </citation>
    <scope>NUCLEOTIDE SEQUENCE [LARGE SCALE GENOMIC DNA]</scope>
    <source>
        <strain evidence="2">cv. Tatra</strain>
        <tissue evidence="1">Young leaves</tissue>
    </source>
</reference>
<dbReference type="AlphaFoldDB" id="A0A2K3KFD4"/>
<proteinExistence type="predicted"/>
<name>A0A2K3KFD4_TRIPR</name>
<protein>
    <submittedName>
        <fullName evidence="1">Uncharacterized protein</fullName>
    </submittedName>
</protein>
<evidence type="ECO:0000313" key="1">
    <source>
        <dbReference type="EMBL" id="PNX64968.1"/>
    </source>
</evidence>
<gene>
    <name evidence="1" type="ORF">L195_g062368</name>
</gene>
<dbReference type="Proteomes" id="UP000236291">
    <property type="component" value="Unassembled WGS sequence"/>
</dbReference>
<sequence>DCETCCSCEGGSCTTRLAWSLAPTLEVNGGAEHLAFPSCPGRAYPREEEEYALSSEQVVRPSLGQGVVV</sequence>